<evidence type="ECO:0000313" key="2">
    <source>
        <dbReference type="Proteomes" id="UP000023152"/>
    </source>
</evidence>
<reference evidence="1 2" key="1">
    <citation type="journal article" date="2013" name="Curr. Biol.">
        <title>The Genome of the Foraminiferan Reticulomyxa filosa.</title>
        <authorList>
            <person name="Glockner G."/>
            <person name="Hulsmann N."/>
            <person name="Schleicher M."/>
            <person name="Noegel A.A."/>
            <person name="Eichinger L."/>
            <person name="Gallinger C."/>
            <person name="Pawlowski J."/>
            <person name="Sierra R."/>
            <person name="Euteneuer U."/>
            <person name="Pillet L."/>
            <person name="Moustafa A."/>
            <person name="Platzer M."/>
            <person name="Groth M."/>
            <person name="Szafranski K."/>
            <person name="Schliwa M."/>
        </authorList>
    </citation>
    <scope>NUCLEOTIDE SEQUENCE [LARGE SCALE GENOMIC DNA]</scope>
</reference>
<name>X6N595_RETFI</name>
<dbReference type="OMA" id="IVREYEC"/>
<dbReference type="OrthoDB" id="2963168at2759"/>
<organism evidence="1 2">
    <name type="scientific">Reticulomyxa filosa</name>
    <dbReference type="NCBI Taxonomy" id="46433"/>
    <lineage>
        <taxon>Eukaryota</taxon>
        <taxon>Sar</taxon>
        <taxon>Rhizaria</taxon>
        <taxon>Retaria</taxon>
        <taxon>Foraminifera</taxon>
        <taxon>Monothalamids</taxon>
        <taxon>Reticulomyxidae</taxon>
        <taxon>Reticulomyxa</taxon>
    </lineage>
</organism>
<dbReference type="EMBL" id="ASPP01011924">
    <property type="protein sequence ID" value="ETO21118.1"/>
    <property type="molecule type" value="Genomic_DNA"/>
</dbReference>
<accession>X6N595</accession>
<feature type="non-terminal residue" evidence="1">
    <location>
        <position position="1"/>
    </location>
</feature>
<dbReference type="Gene3D" id="3.90.640.10">
    <property type="entry name" value="Actin, Chain A, domain 4"/>
    <property type="match status" value="1"/>
</dbReference>
<sequence length="477" mass="55785">VGALKFCKQKAMEYFKQNHIIVNENKIQWVITVPAIWSEEAKELMKQWARQAEIWSPSISNQLLIVLEPECASMCIMLEMKENPNIVQFKTGDCYIMMDLGAGTADMVCHEIIGPFEVREIISSFGGPWGSSYIDKDIEIIFDEIFQTKSGEKKMMEFQATHPTHYLKLLENIENGKQRFFNNKKIIGTHRIEIPCEFNQFMQDNISSNLEELFKNYRHSYDGADLLLSCKLWMKLFDLRIDPIIKKMDEILKKNEKILSGKLKYICLVGGFSQSPYLQHRLKQYYEHKYTFVMYKRPVFSVVQGAAQLARIPSFIKSRIVKYTYGTSSGRPIEKARSHPKISEDHINKHKYINNIKNKVYIAGCFRVFVNKDKEVKVGQMVEHRYSKRSKERKNMNVIIYRSEEEDPGVITGCKYLGRIEIPYPEDFDDVKDSFCVRFYFGETMIRVTITMKGKEYVEHEVQIKYDFGVQHLDAIG</sequence>
<dbReference type="PANTHER" id="PTHR14187">
    <property type="entry name" value="ALPHA KINASE/ELONGATION FACTOR 2 KINASE"/>
    <property type="match status" value="1"/>
</dbReference>
<protein>
    <submittedName>
        <fullName evidence="1">Uncharacterized protein</fullName>
    </submittedName>
</protein>
<proteinExistence type="predicted"/>
<dbReference type="Gene3D" id="3.30.420.40">
    <property type="match status" value="2"/>
</dbReference>
<dbReference type="AlphaFoldDB" id="X6N595"/>
<dbReference type="SUPFAM" id="SSF53067">
    <property type="entry name" value="Actin-like ATPase domain"/>
    <property type="match status" value="2"/>
</dbReference>
<dbReference type="Proteomes" id="UP000023152">
    <property type="component" value="Unassembled WGS sequence"/>
</dbReference>
<evidence type="ECO:0000313" key="1">
    <source>
        <dbReference type="EMBL" id="ETO21118.1"/>
    </source>
</evidence>
<gene>
    <name evidence="1" type="ORF">RFI_16086</name>
</gene>
<comment type="caution">
    <text evidence="1">The sequence shown here is derived from an EMBL/GenBank/DDBJ whole genome shotgun (WGS) entry which is preliminary data.</text>
</comment>
<dbReference type="PANTHER" id="PTHR14187:SF5">
    <property type="entry name" value="HEAT SHOCK 70 KDA PROTEIN 12A"/>
    <property type="match status" value="1"/>
</dbReference>
<keyword evidence="2" id="KW-1185">Reference proteome</keyword>
<dbReference type="InterPro" id="IPR043129">
    <property type="entry name" value="ATPase_NBD"/>
</dbReference>